<feature type="compositionally biased region" description="Basic and acidic residues" evidence="3">
    <location>
        <begin position="1"/>
        <end position="19"/>
    </location>
</feature>
<gene>
    <name evidence="4" type="ORF">TCLT_LOCUS4016</name>
</gene>
<organism evidence="6">
    <name type="scientific">Thelazia callipaeda</name>
    <name type="common">Oriental eyeworm</name>
    <name type="synonym">Parasitic nematode</name>
    <dbReference type="NCBI Taxonomy" id="103827"/>
    <lineage>
        <taxon>Eukaryota</taxon>
        <taxon>Metazoa</taxon>
        <taxon>Ecdysozoa</taxon>
        <taxon>Nematoda</taxon>
        <taxon>Chromadorea</taxon>
        <taxon>Rhabditida</taxon>
        <taxon>Spirurina</taxon>
        <taxon>Spiruromorpha</taxon>
        <taxon>Thelazioidea</taxon>
        <taxon>Thelaziidae</taxon>
        <taxon>Thelazia</taxon>
    </lineage>
</organism>
<dbReference type="FunFam" id="3.30.2450.30:FF:000003">
    <property type="entry name" value="Histone acetyltransferase"/>
    <property type="match status" value="1"/>
</dbReference>
<dbReference type="STRING" id="103827.A0A0N5CUS2"/>
<dbReference type="PANTHER" id="PTHR12611:SF0">
    <property type="entry name" value="PURINE-RICH BINDING PROTEIN-ALPHA, ISOFORM B"/>
    <property type="match status" value="1"/>
</dbReference>
<evidence type="ECO:0000256" key="3">
    <source>
        <dbReference type="SAM" id="MobiDB-lite"/>
    </source>
</evidence>
<evidence type="ECO:0000313" key="6">
    <source>
        <dbReference type="WBParaSite" id="TCLT_0000402701-mRNA-1"/>
    </source>
</evidence>
<dbReference type="InterPro" id="IPR006628">
    <property type="entry name" value="PUR-bd_fam"/>
</dbReference>
<dbReference type="GO" id="GO:0005634">
    <property type="term" value="C:nucleus"/>
    <property type="evidence" value="ECO:0007669"/>
    <property type="project" value="TreeGrafter"/>
</dbReference>
<accession>A0A0N5CUS2</accession>
<dbReference type="Pfam" id="PF04845">
    <property type="entry name" value="PurA"/>
    <property type="match status" value="1"/>
</dbReference>
<dbReference type="SMART" id="SM00712">
    <property type="entry name" value="PUR"/>
    <property type="match status" value="3"/>
</dbReference>
<feature type="region of interest" description="Disordered" evidence="3">
    <location>
        <begin position="1"/>
        <end position="20"/>
    </location>
</feature>
<dbReference type="WBParaSite" id="TCLT_0000402701-mRNA-1">
    <property type="protein sequence ID" value="TCLT_0000402701-mRNA-1"/>
    <property type="gene ID" value="TCLT_0000402701"/>
</dbReference>
<evidence type="ECO:0000313" key="4">
    <source>
        <dbReference type="EMBL" id="VDN01060.1"/>
    </source>
</evidence>
<dbReference type="AlphaFoldDB" id="A0A0N5CUS2"/>
<dbReference type="GO" id="GO:0032422">
    <property type="term" value="F:purine-rich negative regulatory element binding"/>
    <property type="evidence" value="ECO:0007669"/>
    <property type="project" value="InterPro"/>
</dbReference>
<evidence type="ECO:0000256" key="1">
    <source>
        <dbReference type="ARBA" id="ARBA00009251"/>
    </source>
</evidence>
<keyword evidence="5" id="KW-1185">Reference proteome</keyword>
<dbReference type="EMBL" id="UYYF01004273">
    <property type="protein sequence ID" value="VDN01060.1"/>
    <property type="molecule type" value="Genomic_DNA"/>
</dbReference>
<protein>
    <submittedName>
        <fullName evidence="6">KH_dom_type_1 domain-containing protein</fullName>
    </submittedName>
</protein>
<comment type="similarity">
    <text evidence="1">Belongs to the PUR DNA-binding protein family.</text>
</comment>
<dbReference type="Gene3D" id="3.30.2450.30">
    <property type="match status" value="1"/>
</dbReference>
<feature type="compositionally biased region" description="Basic and acidic residues" evidence="3">
    <location>
        <begin position="247"/>
        <end position="258"/>
    </location>
</feature>
<dbReference type="GO" id="GO:0000977">
    <property type="term" value="F:RNA polymerase II transcription regulatory region sequence-specific DNA binding"/>
    <property type="evidence" value="ECO:0007669"/>
    <property type="project" value="InterPro"/>
</dbReference>
<proteinExistence type="inferred from homology"/>
<dbReference type="PANTHER" id="PTHR12611">
    <property type="entry name" value="PUR-TRANSCRIPTIONAL ACTIVATOR"/>
    <property type="match status" value="1"/>
</dbReference>
<evidence type="ECO:0000256" key="2">
    <source>
        <dbReference type="ARBA" id="ARBA00023125"/>
    </source>
</evidence>
<feature type="region of interest" description="Disordered" evidence="3">
    <location>
        <begin position="240"/>
        <end position="279"/>
    </location>
</feature>
<reference evidence="6" key="1">
    <citation type="submission" date="2017-02" db="UniProtKB">
        <authorList>
            <consortium name="WormBaseParasite"/>
        </authorList>
    </citation>
    <scope>IDENTIFICATION</scope>
</reference>
<dbReference type="OMA" id="AKEDGWS"/>
<dbReference type="GO" id="GO:0000981">
    <property type="term" value="F:DNA-binding transcription factor activity, RNA polymerase II-specific"/>
    <property type="evidence" value="ECO:0007669"/>
    <property type="project" value="TreeGrafter"/>
</dbReference>
<keyword evidence="2" id="KW-0238">DNA-binding</keyword>
<evidence type="ECO:0000313" key="5">
    <source>
        <dbReference type="Proteomes" id="UP000276776"/>
    </source>
</evidence>
<dbReference type="OrthoDB" id="523901at2759"/>
<sequence length="279" mass="31814">MSDGSVDERRPSYDERELASKSLSVQDKRFYVDVKQNNRGRFIKLAEVGSGRRKSQLTLSMSAAAAFRDHLDQFVKFFDGLGIMFTLRTSGEEPSGGENGHLKSEVIVLHLRQYFLKLKENERGRYLLVFQMVLKNPQFHRPPIALPATGMAQLRDTLTELIDKYAEGYLIEYDTYLALPKPKHVRADNKMFIFVVDRNERGTFLRILEVKKMGRCSSITVPMSSWGAFQDVLSDLQEKVTPSNEIKSGKEELKIKNDPEDDKVESKTSSVSDTEHNKG</sequence>
<dbReference type="Proteomes" id="UP000276776">
    <property type="component" value="Unassembled WGS sequence"/>
</dbReference>
<dbReference type="Gene3D" id="3.10.450.700">
    <property type="match status" value="1"/>
</dbReference>
<reference evidence="4 5" key="2">
    <citation type="submission" date="2018-11" db="EMBL/GenBank/DDBJ databases">
        <authorList>
            <consortium name="Pathogen Informatics"/>
        </authorList>
    </citation>
    <scope>NUCLEOTIDE SEQUENCE [LARGE SCALE GENOMIC DNA]</scope>
</reference>
<name>A0A0N5CUS2_THECL</name>